<dbReference type="EMBL" id="CAJOBS010009597">
    <property type="protein sequence ID" value="CAF4936813.1"/>
    <property type="molecule type" value="Genomic_DNA"/>
</dbReference>
<comment type="caution">
    <text evidence="2">The sequence shown here is derived from an EMBL/GenBank/DDBJ whole genome shotgun (WGS) entry which is preliminary data.</text>
</comment>
<reference evidence="2" key="1">
    <citation type="submission" date="2021-02" db="EMBL/GenBank/DDBJ databases">
        <authorList>
            <person name="Nowell W R."/>
        </authorList>
    </citation>
    <scope>NUCLEOTIDE SEQUENCE</scope>
</reference>
<evidence type="ECO:0000313" key="2">
    <source>
        <dbReference type="EMBL" id="CAF4936813.1"/>
    </source>
</evidence>
<evidence type="ECO:0000313" key="3">
    <source>
        <dbReference type="Proteomes" id="UP000663838"/>
    </source>
</evidence>
<accession>A0A821X5D1</accession>
<protein>
    <submittedName>
        <fullName evidence="2">Uncharacterized protein</fullName>
    </submittedName>
</protein>
<feature type="region of interest" description="Disordered" evidence="1">
    <location>
        <begin position="1"/>
        <end position="24"/>
    </location>
</feature>
<feature type="non-terminal residue" evidence="2">
    <location>
        <position position="1"/>
    </location>
</feature>
<evidence type="ECO:0000256" key="1">
    <source>
        <dbReference type="SAM" id="MobiDB-lite"/>
    </source>
</evidence>
<name>A0A821X5D1_9BILA</name>
<gene>
    <name evidence="2" type="ORF">TOA249_LOCUS33112</name>
</gene>
<dbReference type="AlphaFoldDB" id="A0A821X5D1"/>
<sequence>MAQAINKGNQSSQRKPPVSLSRTMSIPATSENFLLRLDNRQISTVENSILICLGEALVPMIHNYEQIDSIYIYCDNKNKHEKWANKIKKIKGVFQDLEPIFDAFRRDIRQCEDDLVPLHIL</sequence>
<organism evidence="2 3">
    <name type="scientific">Rotaria socialis</name>
    <dbReference type="NCBI Taxonomy" id="392032"/>
    <lineage>
        <taxon>Eukaryota</taxon>
        <taxon>Metazoa</taxon>
        <taxon>Spiralia</taxon>
        <taxon>Gnathifera</taxon>
        <taxon>Rotifera</taxon>
        <taxon>Eurotatoria</taxon>
        <taxon>Bdelloidea</taxon>
        <taxon>Philodinida</taxon>
        <taxon>Philodinidae</taxon>
        <taxon>Rotaria</taxon>
    </lineage>
</organism>
<dbReference type="Proteomes" id="UP000663838">
    <property type="component" value="Unassembled WGS sequence"/>
</dbReference>
<proteinExistence type="predicted"/>